<dbReference type="EMBL" id="CP064936">
    <property type="protein sequence ID" value="QQA00078.1"/>
    <property type="molecule type" value="Genomic_DNA"/>
</dbReference>
<keyword evidence="4" id="KW-1185">Reference proteome</keyword>
<evidence type="ECO:0008006" key="5">
    <source>
        <dbReference type="Google" id="ProtNLM"/>
    </source>
</evidence>
<dbReference type="Proteomes" id="UP000595224">
    <property type="component" value="Chromosome"/>
</dbReference>
<feature type="compositionally biased region" description="Low complexity" evidence="1">
    <location>
        <begin position="323"/>
        <end position="339"/>
    </location>
</feature>
<feature type="compositionally biased region" description="Basic and acidic residues" evidence="1">
    <location>
        <begin position="340"/>
        <end position="353"/>
    </location>
</feature>
<feature type="region of interest" description="Disordered" evidence="1">
    <location>
        <begin position="235"/>
        <end position="353"/>
    </location>
</feature>
<feature type="signal peptide" evidence="2">
    <location>
        <begin position="1"/>
        <end position="21"/>
    </location>
</feature>
<sequence length="561" mass="60621">MKRQLIAAALVSMLAVFGAAAIEVNENELKSTGGADTIVFQNYTGPHSVIESAETISAIGTGLGRQVASSQGAATFGQGEKYTVIHAIDPSSQGKLDADIILINKNATVDHIRNLRRIIASYLSAAYGYNKQDASTVATFVTVYNAVYRSKMDNFTSKYKEIVTKNLDPATCGLSTKWNEWPGNSQIVIPLGDLSSDISAVDTSVISDKKVVESMQEQDDKGVDERKNMVDIKEREAEKATEKAQEAAKKSAQENKKLEEQKQVQKEAEKKAEQKQEEAVKAQEEAKADPQNEEKQQAAEQAAQEAQQAAETAQEEAAKTEEQQQTANEAAQEAQAHQQVADKKQTEAQTERTAIAKDQQEIIQNTIAEATNTNTVIGLKITDSANKLSTMVKVDAANGDIIRESPVTVIRARTMYPVSDPVVQKADAALSQATEGAASIDANLFYMAICGENTNNGAVKLCLLDAYKMEIQKESTETVAEDSVLVNSGDSYYCIIQNGSNWVVGKYDKSLNLQLKSPVSVAPETPITVTPKGIIVTSKSGNITLLKTEDLTAILDTTAAK</sequence>
<proteinExistence type="predicted"/>
<accession>A0A7T3RBJ4</accession>
<organism evidence="3 4">
    <name type="scientific">Treponema peruense</name>
    <dbReference type="NCBI Taxonomy" id="2787628"/>
    <lineage>
        <taxon>Bacteria</taxon>
        <taxon>Pseudomonadati</taxon>
        <taxon>Spirochaetota</taxon>
        <taxon>Spirochaetia</taxon>
        <taxon>Spirochaetales</taxon>
        <taxon>Treponemataceae</taxon>
        <taxon>Treponema</taxon>
    </lineage>
</organism>
<evidence type="ECO:0000256" key="2">
    <source>
        <dbReference type="SAM" id="SignalP"/>
    </source>
</evidence>
<keyword evidence="2" id="KW-0732">Signal</keyword>
<feature type="compositionally biased region" description="Basic and acidic residues" evidence="1">
    <location>
        <begin position="235"/>
        <end position="297"/>
    </location>
</feature>
<evidence type="ECO:0000313" key="4">
    <source>
        <dbReference type="Proteomes" id="UP000595224"/>
    </source>
</evidence>
<dbReference type="InterPro" id="IPR007926">
    <property type="entry name" value="Borrelia_P83"/>
</dbReference>
<reference evidence="3 4" key="1">
    <citation type="submission" date="2020-11" db="EMBL/GenBank/DDBJ databases">
        <title>Treponema Peruensis nv. sp., first commensal Treponema isolated from human feces.</title>
        <authorList>
            <person name="Belkhou C."/>
            <person name="Raes J."/>
        </authorList>
    </citation>
    <scope>NUCLEOTIDE SEQUENCE [LARGE SCALE GENOMIC DNA]</scope>
    <source>
        <strain evidence="3 4">RCC2812</strain>
    </source>
</reference>
<gene>
    <name evidence="3" type="ORF">IWA51_07255</name>
</gene>
<dbReference type="RefSeq" id="WP_198441948.1">
    <property type="nucleotide sequence ID" value="NZ_CBCSHE010000001.1"/>
</dbReference>
<evidence type="ECO:0000313" key="3">
    <source>
        <dbReference type="EMBL" id="QQA00078.1"/>
    </source>
</evidence>
<evidence type="ECO:0000256" key="1">
    <source>
        <dbReference type="SAM" id="MobiDB-lite"/>
    </source>
</evidence>
<dbReference type="Pfam" id="PF05262">
    <property type="entry name" value="Borrelia_P83"/>
    <property type="match status" value="2"/>
</dbReference>
<feature type="compositionally biased region" description="Low complexity" evidence="1">
    <location>
        <begin position="298"/>
        <end position="312"/>
    </location>
</feature>
<feature type="chain" id="PRO_5032292158" description="P83/100 protein" evidence="2">
    <location>
        <begin position="22"/>
        <end position="561"/>
    </location>
</feature>
<dbReference type="AlphaFoldDB" id="A0A7T3RBJ4"/>
<dbReference type="KEGG" id="tper:IWA51_07255"/>
<name>A0A7T3RBJ4_9SPIR</name>
<protein>
    <recommendedName>
        <fullName evidence="5">P83/100 protein</fullName>
    </recommendedName>
</protein>